<name>B0PCB2_9FIRM</name>
<dbReference type="EMBL" id="ABGD02000019">
    <property type="protein sequence ID" value="EDS10867.1"/>
    <property type="molecule type" value="Genomic_DNA"/>
</dbReference>
<reference evidence="1" key="2">
    <citation type="submission" date="2013-09" db="EMBL/GenBank/DDBJ databases">
        <title>Draft genome sequence of Anaerotruncus colihominis(DSM 17241).</title>
        <authorList>
            <person name="Sudarsanam P."/>
            <person name="Ley R."/>
            <person name="Guruge J."/>
            <person name="Turnbaugh P.J."/>
            <person name="Mahowald M."/>
            <person name="Liep D."/>
            <person name="Gordon J."/>
        </authorList>
    </citation>
    <scope>NUCLEOTIDE SEQUENCE</scope>
    <source>
        <strain evidence="1">DSM 17241</strain>
    </source>
</reference>
<sequence>MKLNNVCFGKTHKKLLTKLYKNQLNSLGFSVDIICLPVYNS</sequence>
<organism evidence="1 2">
    <name type="scientific">Anaerotruncus colihominis DSM 17241</name>
    <dbReference type="NCBI Taxonomy" id="445972"/>
    <lineage>
        <taxon>Bacteria</taxon>
        <taxon>Bacillati</taxon>
        <taxon>Bacillota</taxon>
        <taxon>Clostridia</taxon>
        <taxon>Eubacteriales</taxon>
        <taxon>Oscillospiraceae</taxon>
        <taxon>Anaerotruncus</taxon>
    </lineage>
</organism>
<dbReference type="Proteomes" id="UP000003803">
    <property type="component" value="Unassembled WGS sequence"/>
</dbReference>
<protein>
    <submittedName>
        <fullName evidence="1">Uncharacterized protein</fullName>
    </submittedName>
</protein>
<reference evidence="1" key="1">
    <citation type="submission" date="2007-11" db="EMBL/GenBank/DDBJ databases">
        <authorList>
            <person name="Fulton L."/>
            <person name="Clifton S."/>
            <person name="Fulton B."/>
            <person name="Xu J."/>
            <person name="Minx P."/>
            <person name="Pepin K.H."/>
            <person name="Johnson M."/>
            <person name="Thiruvilangam P."/>
            <person name="Bhonagiri V."/>
            <person name="Nash W.E."/>
            <person name="Mardis E.R."/>
            <person name="Wilson R.K."/>
        </authorList>
    </citation>
    <scope>NUCLEOTIDE SEQUENCE [LARGE SCALE GENOMIC DNA]</scope>
    <source>
        <strain evidence="1">DSM 17241</strain>
    </source>
</reference>
<keyword evidence="2" id="KW-1185">Reference proteome</keyword>
<evidence type="ECO:0000313" key="1">
    <source>
        <dbReference type="EMBL" id="EDS10867.1"/>
    </source>
</evidence>
<proteinExistence type="predicted"/>
<evidence type="ECO:0000313" key="2">
    <source>
        <dbReference type="Proteomes" id="UP000003803"/>
    </source>
</evidence>
<comment type="caution">
    <text evidence="1">The sequence shown here is derived from an EMBL/GenBank/DDBJ whole genome shotgun (WGS) entry which is preliminary data.</text>
</comment>
<dbReference type="AlphaFoldDB" id="B0PCB2"/>
<accession>B0PCB2</accession>
<gene>
    <name evidence="1" type="ORF">ANACOL_02421</name>
</gene>
<dbReference type="HOGENOM" id="CLU_3264816_0_0_9"/>